<reference evidence="2 3" key="1">
    <citation type="submission" date="2021-11" db="EMBL/GenBank/DDBJ databases">
        <title>Lacrimispora sp. nov. NSJ-141 isolated from human feces.</title>
        <authorList>
            <person name="Abdugheni R."/>
        </authorList>
    </citation>
    <scope>NUCLEOTIDE SEQUENCE [LARGE SCALE GENOMIC DNA]</scope>
    <source>
        <strain evidence="2 3">NSJ-141</strain>
    </source>
</reference>
<dbReference type="AlphaFoldDB" id="A0AAP2RFS4"/>
<dbReference type="CDD" id="cd06587">
    <property type="entry name" value="VOC"/>
    <property type="match status" value="1"/>
</dbReference>
<dbReference type="Proteomes" id="UP001299265">
    <property type="component" value="Unassembled WGS sequence"/>
</dbReference>
<protein>
    <submittedName>
        <fullName evidence="2">VOC family protein</fullName>
    </submittedName>
</protein>
<feature type="domain" description="VOC" evidence="1">
    <location>
        <begin position="7"/>
        <end position="132"/>
    </location>
</feature>
<keyword evidence="3" id="KW-1185">Reference proteome</keyword>
<sequence>MNPVIKGIHHVGIKPARKDFEKVTAFYTGLLELDLERSWIKEGARGAMVSAGGGSFIEIIEVDDDAALSPNRSVHLAFHVFDTDEMISRVRSAGYEILVEPKNVCLPSEPPYSIRVGFCRGPAGEEIEFFCEQ</sequence>
<evidence type="ECO:0000259" key="1">
    <source>
        <dbReference type="PROSITE" id="PS51819"/>
    </source>
</evidence>
<dbReference type="PROSITE" id="PS51819">
    <property type="entry name" value="VOC"/>
    <property type="match status" value="1"/>
</dbReference>
<dbReference type="InterPro" id="IPR029068">
    <property type="entry name" value="Glyas_Bleomycin-R_OHBP_Dase"/>
</dbReference>
<dbReference type="SUPFAM" id="SSF54593">
    <property type="entry name" value="Glyoxalase/Bleomycin resistance protein/Dihydroxybiphenyl dioxygenase"/>
    <property type="match status" value="1"/>
</dbReference>
<evidence type="ECO:0000313" key="3">
    <source>
        <dbReference type="Proteomes" id="UP001299265"/>
    </source>
</evidence>
<dbReference type="EMBL" id="JAJNOR010000001">
    <property type="protein sequence ID" value="MCD2491176.1"/>
    <property type="molecule type" value="Genomic_DNA"/>
</dbReference>
<evidence type="ECO:0000313" key="2">
    <source>
        <dbReference type="EMBL" id="MCD2491176.1"/>
    </source>
</evidence>
<name>A0AAP2RFS4_9FIRM</name>
<accession>A0AAP2RFS4</accession>
<proteinExistence type="predicted"/>
<dbReference type="Pfam" id="PF00903">
    <property type="entry name" value="Glyoxalase"/>
    <property type="match status" value="1"/>
</dbReference>
<organism evidence="2 3">
    <name type="scientific">Lientehia hominis</name>
    <dbReference type="NCBI Taxonomy" id="2897778"/>
    <lineage>
        <taxon>Bacteria</taxon>
        <taxon>Bacillati</taxon>
        <taxon>Bacillota</taxon>
        <taxon>Clostridia</taxon>
        <taxon>Lachnospirales</taxon>
        <taxon>Lachnospiraceae</taxon>
        <taxon>Lientehia</taxon>
    </lineage>
</organism>
<dbReference type="InterPro" id="IPR037523">
    <property type="entry name" value="VOC_core"/>
</dbReference>
<dbReference type="RefSeq" id="WP_231061127.1">
    <property type="nucleotide sequence ID" value="NZ_JAJNOR010000001.1"/>
</dbReference>
<comment type="caution">
    <text evidence="2">The sequence shown here is derived from an EMBL/GenBank/DDBJ whole genome shotgun (WGS) entry which is preliminary data.</text>
</comment>
<dbReference type="InterPro" id="IPR004360">
    <property type="entry name" value="Glyas_Fos-R_dOase_dom"/>
</dbReference>
<dbReference type="Gene3D" id="3.10.180.10">
    <property type="entry name" value="2,3-Dihydroxybiphenyl 1,2-Dioxygenase, domain 1"/>
    <property type="match status" value="1"/>
</dbReference>
<gene>
    <name evidence="2" type="ORF">LQE92_00865</name>
</gene>